<protein>
    <submittedName>
        <fullName evidence="2">M23 family metallopeptidase</fullName>
    </submittedName>
</protein>
<name>A0AAE6UKW2_EHRRU</name>
<gene>
    <name evidence="2" type="ORF">EDL80_03595</name>
</gene>
<proteinExistence type="predicted"/>
<dbReference type="Pfam" id="PF01551">
    <property type="entry name" value="Peptidase_M23"/>
    <property type="match status" value="1"/>
</dbReference>
<keyword evidence="3" id="KW-1185">Reference proteome</keyword>
<dbReference type="AlphaFoldDB" id="A0AAE6UKW2"/>
<dbReference type="PANTHER" id="PTHR21666">
    <property type="entry name" value="PEPTIDASE-RELATED"/>
    <property type="match status" value="1"/>
</dbReference>
<organism evidence="2 3">
    <name type="scientific">Ehrlichia ruminantium</name>
    <name type="common">heartwater rickettsia</name>
    <name type="synonym">Cowdria ruminantium</name>
    <dbReference type="NCBI Taxonomy" id="779"/>
    <lineage>
        <taxon>Bacteria</taxon>
        <taxon>Pseudomonadati</taxon>
        <taxon>Pseudomonadota</taxon>
        <taxon>Alphaproteobacteria</taxon>
        <taxon>Rickettsiales</taxon>
        <taxon>Anaplasmataceae</taxon>
        <taxon>Ehrlichia</taxon>
    </lineage>
</organism>
<dbReference type="InterPro" id="IPR016047">
    <property type="entry name" value="M23ase_b-sheet_dom"/>
</dbReference>
<feature type="domain" description="M23ase beta-sheet core" evidence="1">
    <location>
        <begin position="99"/>
        <end position="197"/>
    </location>
</feature>
<sequence>MTIRKALLIILLCFGCTQKPAPYFLKGEEFHGNRKLEEADEYHLVKYKNQETNKSEKTSQVNKTTSIAPSTKQECVFITPIEGIITSKFLTDNQDQNCNKGIIIKSNSEQQVKASAGGKILYTGHGLKQHGNVVIIEHNRNTITIYSYLSTVHVKVGDRVTQGQPIGSITTDDNTITQDNIAYLCFSMRKHGKSVDPLSYINCKSLQ</sequence>
<evidence type="ECO:0000313" key="3">
    <source>
        <dbReference type="Proteomes" id="UP000422822"/>
    </source>
</evidence>
<dbReference type="SUPFAM" id="SSF51261">
    <property type="entry name" value="Duplicated hybrid motif"/>
    <property type="match status" value="1"/>
</dbReference>
<dbReference type="PANTHER" id="PTHR21666:SF270">
    <property type="entry name" value="MUREIN HYDROLASE ACTIVATOR ENVC"/>
    <property type="match status" value="1"/>
</dbReference>
<evidence type="ECO:0000313" key="2">
    <source>
        <dbReference type="EMBL" id="QGR03628.1"/>
    </source>
</evidence>
<dbReference type="RefSeq" id="WP_158406816.1">
    <property type="nucleotide sequence ID" value="NZ_CP033454.1"/>
</dbReference>
<evidence type="ECO:0000259" key="1">
    <source>
        <dbReference type="Pfam" id="PF01551"/>
    </source>
</evidence>
<dbReference type="InterPro" id="IPR011055">
    <property type="entry name" value="Dup_hybrid_motif"/>
</dbReference>
<dbReference type="EMBL" id="CP033455">
    <property type="protein sequence ID" value="QGR03628.1"/>
    <property type="molecule type" value="Genomic_DNA"/>
</dbReference>
<accession>A0AAE6UKW2</accession>
<reference evidence="2 3" key="1">
    <citation type="submission" date="2018-10" db="EMBL/GenBank/DDBJ databases">
        <title>Propagation and draft genome sequences of three atypical Erhlichia ruminantium isolates.</title>
        <authorList>
            <person name="Liebenberg J."/>
            <person name="Steyn H."/>
            <person name="Josemans A."/>
            <person name="Zweygarth E."/>
        </authorList>
    </citation>
    <scope>NUCLEOTIDE SEQUENCE [LARGE SCALE GENOMIC DNA]</scope>
    <source>
        <strain evidence="2 3">Omatjenne</strain>
    </source>
</reference>
<dbReference type="Proteomes" id="UP000422822">
    <property type="component" value="Chromosome"/>
</dbReference>
<dbReference type="InterPro" id="IPR050570">
    <property type="entry name" value="Cell_wall_metabolism_enzyme"/>
</dbReference>
<dbReference type="GO" id="GO:0004222">
    <property type="term" value="F:metalloendopeptidase activity"/>
    <property type="evidence" value="ECO:0007669"/>
    <property type="project" value="TreeGrafter"/>
</dbReference>
<dbReference type="CDD" id="cd12797">
    <property type="entry name" value="M23_peptidase"/>
    <property type="match status" value="1"/>
</dbReference>
<dbReference type="Gene3D" id="2.70.70.10">
    <property type="entry name" value="Glucose Permease (Domain IIA)"/>
    <property type="match status" value="1"/>
</dbReference>